<keyword evidence="2" id="KW-1185">Reference proteome</keyword>
<reference evidence="1" key="1">
    <citation type="journal article" date="2022" name="Front. Genet.">
        <title>Chromosome-Scale Assembly of the Dendrobium nobile Genome Provides Insights Into the Molecular Mechanism of the Biosynthesis of the Medicinal Active Ingredient of Dendrobium.</title>
        <authorList>
            <person name="Xu Q."/>
            <person name="Niu S.-C."/>
            <person name="Li K.-L."/>
            <person name="Zheng P.-J."/>
            <person name="Zhang X.-J."/>
            <person name="Jia Y."/>
            <person name="Liu Y."/>
            <person name="Niu Y.-X."/>
            <person name="Yu L.-H."/>
            <person name="Chen D.-F."/>
            <person name="Zhang G.-Q."/>
        </authorList>
    </citation>
    <scope>NUCLEOTIDE SEQUENCE</scope>
    <source>
        <tissue evidence="1">Leaf</tissue>
    </source>
</reference>
<organism evidence="1 2">
    <name type="scientific">Dendrobium nobile</name>
    <name type="common">Orchid</name>
    <dbReference type="NCBI Taxonomy" id="94219"/>
    <lineage>
        <taxon>Eukaryota</taxon>
        <taxon>Viridiplantae</taxon>
        <taxon>Streptophyta</taxon>
        <taxon>Embryophyta</taxon>
        <taxon>Tracheophyta</taxon>
        <taxon>Spermatophyta</taxon>
        <taxon>Magnoliopsida</taxon>
        <taxon>Liliopsida</taxon>
        <taxon>Asparagales</taxon>
        <taxon>Orchidaceae</taxon>
        <taxon>Epidendroideae</taxon>
        <taxon>Malaxideae</taxon>
        <taxon>Dendrobiinae</taxon>
        <taxon>Dendrobium</taxon>
    </lineage>
</organism>
<protein>
    <submittedName>
        <fullName evidence="1">Uncharacterized protein</fullName>
    </submittedName>
</protein>
<dbReference type="AlphaFoldDB" id="A0A8T3AHC3"/>
<sequence>MKDSCVDQNDWLDESFASACGGDGDDIDGVENEHHGMLKVSRIVQKAFAIGGGKCPNLDNDGAGSCSPPGWSFACWQPWWLIISFWLDIGGPSFRYEMMLVSLEVIFGMVCGLLPPMDGPGRASR</sequence>
<evidence type="ECO:0000313" key="1">
    <source>
        <dbReference type="EMBL" id="KAI0495639.1"/>
    </source>
</evidence>
<proteinExistence type="predicted"/>
<comment type="caution">
    <text evidence="1">The sequence shown here is derived from an EMBL/GenBank/DDBJ whole genome shotgun (WGS) entry which is preliminary data.</text>
</comment>
<gene>
    <name evidence="1" type="ORF">KFK09_021942</name>
</gene>
<accession>A0A8T3AHC3</accession>
<name>A0A8T3AHC3_DENNO</name>
<dbReference type="EMBL" id="JAGYWB010000016">
    <property type="protein sequence ID" value="KAI0495639.1"/>
    <property type="molecule type" value="Genomic_DNA"/>
</dbReference>
<evidence type="ECO:0000313" key="2">
    <source>
        <dbReference type="Proteomes" id="UP000829196"/>
    </source>
</evidence>
<dbReference type="OrthoDB" id="10607405at2759"/>
<dbReference type="Proteomes" id="UP000829196">
    <property type="component" value="Unassembled WGS sequence"/>
</dbReference>